<dbReference type="Pfam" id="PF05103">
    <property type="entry name" value="DivIVA"/>
    <property type="match status" value="1"/>
</dbReference>
<feature type="coiled-coil region" evidence="6">
    <location>
        <begin position="30"/>
        <end position="78"/>
    </location>
</feature>
<evidence type="ECO:0000256" key="3">
    <source>
        <dbReference type="ARBA" id="ARBA00022618"/>
    </source>
</evidence>
<protein>
    <submittedName>
        <fullName evidence="8">DivIVA domain-containing protein</fullName>
    </submittedName>
</protein>
<dbReference type="Gene3D" id="6.10.250.660">
    <property type="match status" value="1"/>
</dbReference>
<name>A0A9X3EEU0_9LACO</name>
<dbReference type="InterPro" id="IPR007793">
    <property type="entry name" value="DivIVA_fam"/>
</dbReference>
<evidence type="ECO:0000256" key="7">
    <source>
        <dbReference type="SAM" id="MobiDB-lite"/>
    </source>
</evidence>
<feature type="coiled-coil region" evidence="6">
    <location>
        <begin position="109"/>
        <end position="143"/>
    </location>
</feature>
<evidence type="ECO:0000313" key="11">
    <source>
        <dbReference type="Proteomes" id="UP001242903"/>
    </source>
</evidence>
<evidence type="ECO:0000256" key="5">
    <source>
        <dbReference type="ARBA" id="ARBA00023306"/>
    </source>
</evidence>
<dbReference type="GO" id="GO:0005737">
    <property type="term" value="C:cytoplasm"/>
    <property type="evidence" value="ECO:0007669"/>
    <property type="project" value="UniProtKB-SubCell"/>
</dbReference>
<comment type="subcellular location">
    <subcellularLocation>
        <location evidence="1">Cytoplasm</location>
    </subcellularLocation>
</comment>
<dbReference type="PANTHER" id="PTHR35794">
    <property type="entry name" value="CELL DIVISION PROTEIN DIVIVA"/>
    <property type="match status" value="1"/>
</dbReference>
<dbReference type="GO" id="GO:0051301">
    <property type="term" value="P:cell division"/>
    <property type="evidence" value="ECO:0007669"/>
    <property type="project" value="UniProtKB-KW"/>
</dbReference>
<evidence type="ECO:0000313" key="9">
    <source>
        <dbReference type="EMBL" id="MDM7646220.1"/>
    </source>
</evidence>
<evidence type="ECO:0000256" key="6">
    <source>
        <dbReference type="SAM" id="Coils"/>
    </source>
</evidence>
<proteinExistence type="predicted"/>
<sequence>MALSPDEILNHEFTKKGSKAYVATEVDAFLDQVNSDYEALIAERDALKVQLEQSQSQVEALEAKREQVNQSIFVAQEAADRLKKDADVEVKKQLTHAQEAATKIISDSRVKAEAEAERLAQENAELTNEQNQLRTEVESFKNSFLQLLTAQRTLLENDELAEAVHRLPIGQVTANRIGKVAEAAPVEVSSQSEQESDEQETAEAQGPVVVFPESEDQADNH</sequence>
<evidence type="ECO:0000256" key="2">
    <source>
        <dbReference type="ARBA" id="ARBA00022490"/>
    </source>
</evidence>
<evidence type="ECO:0000256" key="1">
    <source>
        <dbReference type="ARBA" id="ARBA00004496"/>
    </source>
</evidence>
<gene>
    <name evidence="8" type="ORF">D0502_08770</name>
    <name evidence="9" type="ORF">QUE93_04205</name>
</gene>
<keyword evidence="3" id="KW-0132">Cell division</keyword>
<keyword evidence="5" id="KW-0131">Cell cycle</keyword>
<organism evidence="8 10">
    <name type="scientific">Leuconostoc falkenbergense</name>
    <dbReference type="NCBI Taxonomy" id="2766470"/>
    <lineage>
        <taxon>Bacteria</taxon>
        <taxon>Bacillati</taxon>
        <taxon>Bacillota</taxon>
        <taxon>Bacilli</taxon>
        <taxon>Lactobacillales</taxon>
        <taxon>Lactobacillaceae</taxon>
        <taxon>Leuconostoc</taxon>
    </lineage>
</organism>
<keyword evidence="2" id="KW-0963">Cytoplasm</keyword>
<keyword evidence="4 6" id="KW-0175">Coiled coil</keyword>
<accession>A0A9X3EEU0</accession>
<dbReference type="NCBIfam" id="TIGR03544">
    <property type="entry name" value="DivI1A_domain"/>
    <property type="match status" value="1"/>
</dbReference>
<dbReference type="EMBL" id="JAUCAQ010000007">
    <property type="protein sequence ID" value="MDM7646220.1"/>
    <property type="molecule type" value="Genomic_DNA"/>
</dbReference>
<dbReference type="InterPro" id="IPR019933">
    <property type="entry name" value="DivIVA_domain"/>
</dbReference>
<dbReference type="GeneID" id="97230855"/>
<dbReference type="AlphaFoldDB" id="A0A9X3EEU0"/>
<comment type="caution">
    <text evidence="8">The sequence shown here is derived from an EMBL/GenBank/DDBJ whole genome shotgun (WGS) entry which is preliminary data.</text>
</comment>
<dbReference type="PANTHER" id="PTHR35794:SF1">
    <property type="entry name" value="CELL CYCLE PROTEIN GPSB"/>
    <property type="match status" value="1"/>
</dbReference>
<reference evidence="8" key="1">
    <citation type="submission" date="2018-08" db="EMBL/GenBank/DDBJ databases">
        <title>Draft genome sequences of Leuconostoc spp. and Weissella spp. with biocontrol potential.</title>
        <authorList>
            <person name="Lo R."/>
            <person name="Ho V.T.T."/>
            <person name="Turner M.S."/>
        </authorList>
    </citation>
    <scope>NUCLEOTIDE SEQUENCE</scope>
    <source>
        <strain evidence="8">156</strain>
    </source>
</reference>
<evidence type="ECO:0000256" key="4">
    <source>
        <dbReference type="ARBA" id="ARBA00023054"/>
    </source>
</evidence>
<dbReference type="Proteomes" id="UP001242903">
    <property type="component" value="Unassembled WGS sequence"/>
</dbReference>
<dbReference type="Proteomes" id="UP001080333">
    <property type="component" value="Unassembled WGS sequence"/>
</dbReference>
<feature type="region of interest" description="Disordered" evidence="7">
    <location>
        <begin position="183"/>
        <end position="221"/>
    </location>
</feature>
<dbReference type="RefSeq" id="WP_080519685.1">
    <property type="nucleotide sequence ID" value="NZ_BMBR01000005.1"/>
</dbReference>
<evidence type="ECO:0000313" key="10">
    <source>
        <dbReference type="Proteomes" id="UP001080333"/>
    </source>
</evidence>
<keyword evidence="11" id="KW-1185">Reference proteome</keyword>
<evidence type="ECO:0000313" key="8">
    <source>
        <dbReference type="EMBL" id="MCX7579468.1"/>
    </source>
</evidence>
<dbReference type="EMBL" id="QVOQ01000020">
    <property type="protein sequence ID" value="MCX7579468.1"/>
    <property type="molecule type" value="Genomic_DNA"/>
</dbReference>
<reference evidence="9 11" key="2">
    <citation type="submission" date="2023-06" db="EMBL/GenBank/DDBJ databases">
        <title>Draft Genome Sequences of lactic acid bacteria strains isolated from fermented milk products.</title>
        <authorList>
            <person name="Elcheninov A.G."/>
            <person name="Klyukina A."/>
            <person name="Zayulina K.S."/>
            <person name="Gavirova L.A."/>
            <person name="Shcherbakova P.A."/>
            <person name="Shestakov A.I."/>
            <person name="Kublanov I.V."/>
            <person name="Kochetkova T.V."/>
        </authorList>
    </citation>
    <scope>NUCLEOTIDE SEQUENCE [LARGE SCALE GENOMIC DNA]</scope>
    <source>
        <strain evidence="9 11">TOM.81</strain>
    </source>
</reference>